<dbReference type="RefSeq" id="WP_281447320.1">
    <property type="nucleotide sequence ID" value="NZ_JASBAO010000001.1"/>
</dbReference>
<reference evidence="1" key="1">
    <citation type="submission" date="2023-05" db="EMBL/GenBank/DDBJ databases">
        <title>Whole genome sequence of Commensalibacter sp.</title>
        <authorList>
            <person name="Charoenyingcharoen P."/>
            <person name="Yukphan P."/>
        </authorList>
    </citation>
    <scope>NUCLEOTIDE SEQUENCE</scope>
    <source>
        <strain evidence="1">TBRC 16381</strain>
    </source>
</reference>
<sequence length="46" mass="5094">MNGLKNTYIEDGKIAKHIDNKIKKKELSLSVGQLVIAAVEQALIEE</sequence>
<evidence type="ECO:0000313" key="1">
    <source>
        <dbReference type="EMBL" id="MDI2090169.1"/>
    </source>
</evidence>
<accession>A0ABT6PZ83</accession>
<gene>
    <name evidence="1" type="ORF">QJV27_02030</name>
</gene>
<organism evidence="1 2">
    <name type="scientific">Commensalibacter oyaizuii</name>
    <dbReference type="NCBI Taxonomy" id="3043873"/>
    <lineage>
        <taxon>Bacteria</taxon>
        <taxon>Pseudomonadati</taxon>
        <taxon>Pseudomonadota</taxon>
        <taxon>Alphaproteobacteria</taxon>
        <taxon>Acetobacterales</taxon>
        <taxon>Acetobacteraceae</taxon>
    </lineage>
</organism>
<name>A0ABT6PZ83_9PROT</name>
<evidence type="ECO:0000313" key="2">
    <source>
        <dbReference type="Proteomes" id="UP001431634"/>
    </source>
</evidence>
<protein>
    <submittedName>
        <fullName evidence="1">Uncharacterized protein</fullName>
    </submittedName>
</protein>
<proteinExistence type="predicted"/>
<comment type="caution">
    <text evidence="1">The sequence shown here is derived from an EMBL/GenBank/DDBJ whole genome shotgun (WGS) entry which is preliminary data.</text>
</comment>
<keyword evidence="2" id="KW-1185">Reference proteome</keyword>
<dbReference type="EMBL" id="JASBAO010000001">
    <property type="protein sequence ID" value="MDI2090169.1"/>
    <property type="molecule type" value="Genomic_DNA"/>
</dbReference>
<dbReference type="Proteomes" id="UP001431634">
    <property type="component" value="Unassembled WGS sequence"/>
</dbReference>